<reference evidence="2" key="1">
    <citation type="submission" date="2006-10" db="EMBL/GenBank/DDBJ databases">
        <title>Complete sequence of Solibacter usitatus Ellin6076.</title>
        <authorList>
            <consortium name="US DOE Joint Genome Institute"/>
            <person name="Copeland A."/>
            <person name="Lucas S."/>
            <person name="Lapidus A."/>
            <person name="Barry K."/>
            <person name="Detter J.C."/>
            <person name="Glavina del Rio T."/>
            <person name="Hammon N."/>
            <person name="Israni S."/>
            <person name="Dalin E."/>
            <person name="Tice H."/>
            <person name="Pitluck S."/>
            <person name="Thompson L.S."/>
            <person name="Brettin T."/>
            <person name="Bruce D."/>
            <person name="Han C."/>
            <person name="Tapia R."/>
            <person name="Gilna P."/>
            <person name="Schmutz J."/>
            <person name="Larimer F."/>
            <person name="Land M."/>
            <person name="Hauser L."/>
            <person name="Kyrpides N."/>
            <person name="Mikhailova N."/>
            <person name="Janssen P.H."/>
            <person name="Kuske C.R."/>
            <person name="Richardson P."/>
        </authorList>
    </citation>
    <scope>NUCLEOTIDE SEQUENCE</scope>
    <source>
        <strain evidence="2">Ellin6076</strain>
    </source>
</reference>
<accession>Q01ZS4</accession>
<dbReference type="HOGENOM" id="CLU_921017_0_0_0"/>
<proteinExistence type="predicted"/>
<dbReference type="InParanoid" id="Q01ZS4"/>
<feature type="chain" id="PRO_5004163015" description="DUF3108 domain-containing protein" evidence="1">
    <location>
        <begin position="24"/>
        <end position="302"/>
    </location>
</feature>
<sequence length="302" mass="33237" precursor="true">MRNYSRRGFAAYLLALLHPRVRAQGTPPQASQAPSGTTPVACRTYRCDAVVLFLGMTVFRRAGVGGGEASLEETGDGETRRHTYFFAGGSDPKRAHGLNRLGWIRETVVGNGAAPSAADYFGVMTSSPEESFEHARKAMDDPVPGRCAFSAVSGRNVAGRSRSAVTHFEYGSTTMWSDRALIDHAQAIFRGPVDWRETAWPNSPNQPPPTFLLALATSLKQRAKRAAGRYVYNEQEYTLELDTLPVGKDRLVPVHGKIRNLHTGKESLFRLWLDAGSPSVVPVRIEYQARSFLRLTFEAVPV</sequence>
<protein>
    <recommendedName>
        <fullName evidence="3">DUF3108 domain-containing protein</fullName>
    </recommendedName>
</protein>
<organism evidence="2">
    <name type="scientific">Solibacter usitatus (strain Ellin6076)</name>
    <dbReference type="NCBI Taxonomy" id="234267"/>
    <lineage>
        <taxon>Bacteria</taxon>
        <taxon>Pseudomonadati</taxon>
        <taxon>Acidobacteriota</taxon>
        <taxon>Terriglobia</taxon>
        <taxon>Bryobacterales</taxon>
        <taxon>Solibacteraceae</taxon>
        <taxon>Candidatus Solibacter</taxon>
    </lineage>
</organism>
<name>Q01ZS4_SOLUE</name>
<dbReference type="OrthoDB" id="9890315at2"/>
<dbReference type="EMBL" id="CP000473">
    <property type="protein sequence ID" value="ABJ84841.1"/>
    <property type="molecule type" value="Genomic_DNA"/>
</dbReference>
<feature type="signal peptide" evidence="1">
    <location>
        <begin position="1"/>
        <end position="23"/>
    </location>
</feature>
<dbReference type="KEGG" id="sus:Acid_3873"/>
<dbReference type="AlphaFoldDB" id="Q01ZS4"/>
<keyword evidence="1" id="KW-0732">Signal</keyword>
<evidence type="ECO:0008006" key="3">
    <source>
        <dbReference type="Google" id="ProtNLM"/>
    </source>
</evidence>
<evidence type="ECO:0000256" key="1">
    <source>
        <dbReference type="SAM" id="SignalP"/>
    </source>
</evidence>
<dbReference type="STRING" id="234267.Acid_3873"/>
<gene>
    <name evidence="2" type="ordered locus">Acid_3873</name>
</gene>
<evidence type="ECO:0000313" key="2">
    <source>
        <dbReference type="EMBL" id="ABJ84841.1"/>
    </source>
</evidence>